<name>A0A200Q7P6_MACCD</name>
<reference evidence="1 2" key="1">
    <citation type="journal article" date="2017" name="Mol. Plant">
        <title>The Genome of Medicinal Plant Macleaya cordata Provides New Insights into Benzylisoquinoline Alkaloids Metabolism.</title>
        <authorList>
            <person name="Liu X."/>
            <person name="Liu Y."/>
            <person name="Huang P."/>
            <person name="Ma Y."/>
            <person name="Qing Z."/>
            <person name="Tang Q."/>
            <person name="Cao H."/>
            <person name="Cheng P."/>
            <person name="Zheng Y."/>
            <person name="Yuan Z."/>
            <person name="Zhou Y."/>
            <person name="Liu J."/>
            <person name="Tang Z."/>
            <person name="Zhuo Y."/>
            <person name="Zhang Y."/>
            <person name="Yu L."/>
            <person name="Huang J."/>
            <person name="Yang P."/>
            <person name="Peng Q."/>
            <person name="Zhang J."/>
            <person name="Jiang W."/>
            <person name="Zhang Z."/>
            <person name="Lin K."/>
            <person name="Ro D.K."/>
            <person name="Chen X."/>
            <person name="Xiong X."/>
            <person name="Shang Y."/>
            <person name="Huang S."/>
            <person name="Zeng J."/>
        </authorList>
    </citation>
    <scope>NUCLEOTIDE SEQUENCE [LARGE SCALE GENOMIC DNA]</scope>
    <source>
        <strain evidence="2">cv. BLH2017</strain>
        <tissue evidence="1">Root</tissue>
    </source>
</reference>
<accession>A0A200Q7P6</accession>
<evidence type="ECO:0000313" key="1">
    <source>
        <dbReference type="EMBL" id="OVA06465.1"/>
    </source>
</evidence>
<sequence length="91" mass="10136">MQVIGFEYLPHGIANAMLGALWTAKSASLAFDCFDCHMDVLCRVKMPHGLPHECILMPYGHPLPPSRRHVAYKCIGRLISIALEVSQLFSL</sequence>
<dbReference type="EMBL" id="MVGT01002801">
    <property type="protein sequence ID" value="OVA06465.1"/>
    <property type="molecule type" value="Genomic_DNA"/>
</dbReference>
<gene>
    <name evidence="1" type="ORF">BVC80_479g48</name>
</gene>
<dbReference type="InParanoid" id="A0A200Q7P6"/>
<proteinExistence type="predicted"/>
<protein>
    <submittedName>
        <fullName evidence="1">Uncharacterized protein</fullName>
    </submittedName>
</protein>
<keyword evidence="2" id="KW-1185">Reference proteome</keyword>
<organism evidence="1 2">
    <name type="scientific">Macleaya cordata</name>
    <name type="common">Five-seeded plume-poppy</name>
    <name type="synonym">Bocconia cordata</name>
    <dbReference type="NCBI Taxonomy" id="56857"/>
    <lineage>
        <taxon>Eukaryota</taxon>
        <taxon>Viridiplantae</taxon>
        <taxon>Streptophyta</taxon>
        <taxon>Embryophyta</taxon>
        <taxon>Tracheophyta</taxon>
        <taxon>Spermatophyta</taxon>
        <taxon>Magnoliopsida</taxon>
        <taxon>Ranunculales</taxon>
        <taxon>Papaveraceae</taxon>
        <taxon>Papaveroideae</taxon>
        <taxon>Macleaya</taxon>
    </lineage>
</organism>
<evidence type="ECO:0000313" key="2">
    <source>
        <dbReference type="Proteomes" id="UP000195402"/>
    </source>
</evidence>
<dbReference type="AlphaFoldDB" id="A0A200Q7P6"/>
<dbReference type="Proteomes" id="UP000195402">
    <property type="component" value="Unassembled WGS sequence"/>
</dbReference>
<comment type="caution">
    <text evidence="1">The sequence shown here is derived from an EMBL/GenBank/DDBJ whole genome shotgun (WGS) entry which is preliminary data.</text>
</comment>